<protein>
    <recommendedName>
        <fullName evidence="2">Glycine zipper 2TM domain-containing protein</fullName>
    </recommendedName>
</protein>
<dbReference type="Proteomes" id="UP000471751">
    <property type="component" value="Unassembled WGS sequence"/>
</dbReference>
<feature type="signal peptide" evidence="1">
    <location>
        <begin position="1"/>
        <end position="23"/>
    </location>
</feature>
<reference evidence="3 4" key="1">
    <citation type="submission" date="2020-02" db="EMBL/GenBank/DDBJ databases">
        <title>Broccoli isolated Pseudomonas sp.</title>
        <authorList>
            <person name="Fujikawa T."/>
            <person name="Sawada H."/>
        </authorList>
    </citation>
    <scope>NUCLEOTIDE SEQUENCE [LARGE SCALE GENOMIC DNA]</scope>
    <source>
        <strain evidence="3 4">JCM 32154</strain>
    </source>
</reference>
<keyword evidence="4" id="KW-1185">Reference proteome</keyword>
<evidence type="ECO:0000256" key="1">
    <source>
        <dbReference type="SAM" id="SignalP"/>
    </source>
</evidence>
<dbReference type="Pfam" id="PF05433">
    <property type="entry name" value="Rick_17kDa_Anti"/>
    <property type="match status" value="1"/>
</dbReference>
<dbReference type="InterPro" id="IPR008816">
    <property type="entry name" value="Gly_zipper_2TM_dom"/>
</dbReference>
<name>A0A6I5RKL3_9PSED</name>
<dbReference type="EMBL" id="JAAHBT010000008">
    <property type="protein sequence ID" value="NES08614.1"/>
    <property type="molecule type" value="Genomic_DNA"/>
</dbReference>
<keyword evidence="1" id="KW-0732">Signal</keyword>
<organism evidence="3 4">
    <name type="scientific">Pseudomonas laurentiana</name>
    <dbReference type="NCBI Taxonomy" id="2364649"/>
    <lineage>
        <taxon>Bacteria</taxon>
        <taxon>Pseudomonadati</taxon>
        <taxon>Pseudomonadota</taxon>
        <taxon>Gammaproteobacteria</taxon>
        <taxon>Pseudomonadales</taxon>
        <taxon>Pseudomonadaceae</taxon>
        <taxon>Pseudomonas</taxon>
    </lineage>
</organism>
<gene>
    <name evidence="3" type="ORF">G3O07_00930</name>
</gene>
<accession>A0A6I5RKL3</accession>
<proteinExistence type="predicted"/>
<dbReference type="AlphaFoldDB" id="A0A6I5RKL3"/>
<sequence length="137" mass="13646">MSTLNTFNAIVGLVCGLTLSACAELYPPNNTSTPIYNSPEVTQTTSAYSGRGVVQSIVPANQGYQGLAGTGYGLGTLIGALAGGLAGSQVGSGTGKTVAMVAGTAGAPTLDTNWNSVISNLPATRLPSAWTTAPTRP</sequence>
<evidence type="ECO:0000313" key="3">
    <source>
        <dbReference type="EMBL" id="NES08614.1"/>
    </source>
</evidence>
<comment type="caution">
    <text evidence="3">The sequence shown here is derived from an EMBL/GenBank/DDBJ whole genome shotgun (WGS) entry which is preliminary data.</text>
</comment>
<evidence type="ECO:0000259" key="2">
    <source>
        <dbReference type="Pfam" id="PF05433"/>
    </source>
</evidence>
<evidence type="ECO:0000313" key="4">
    <source>
        <dbReference type="Proteomes" id="UP000471751"/>
    </source>
</evidence>
<feature type="chain" id="PRO_5026177194" description="Glycine zipper 2TM domain-containing protein" evidence="1">
    <location>
        <begin position="24"/>
        <end position="137"/>
    </location>
</feature>
<feature type="domain" description="Glycine zipper 2TM" evidence="2">
    <location>
        <begin position="74"/>
        <end position="105"/>
    </location>
</feature>